<dbReference type="InterPro" id="IPR026059">
    <property type="entry name" value="Rab3GAP2"/>
</dbReference>
<keyword evidence="4" id="KW-1185">Reference proteome</keyword>
<protein>
    <submittedName>
        <fullName evidence="2">Rab3 GTPase-activating protein non-catalytic subunit</fullName>
    </submittedName>
</protein>
<dbReference type="OrthoDB" id="6498300at2759"/>
<sequence>MSATLKEICVVKDLDQIKQILMPENKTKQEIFRDDDWDNRWNWDTSELVYDDELDEKKNLWINECCIAISPFLDTLVLGRLQTISIFHINNSNDNVIKNTFNMVYTTTLSADQPEESITCILLLPFVSHQKSAANFRDWTAILCGFTSGFFRIYSENGKTLLSNSFHNEPVLNIECRTYSASSLPTEQTDEIVIVYPSAVIQIDGFTLLQTLRICRNRLSRSDVNDYKSSGYFDINDNQTKFTFKKWLFETASEGRINDCKNVCSFIKNNFDALVSHSISGSKTLSNDFGDLFITTGSDPYVGFFRAKEGQTHTIINELSKFLLNRVKNMFSFFNESGRKESESSIIQPSTLIRPDLNLFDERSGSKICLSPNKRLAAVTDNFGRIILFDLQNMIAVRIWKGYRKAEIGWITVNENERIHKIDNENERNSKDNPKRAFFLIFYVPKRGILEIWPAQTGPRVTAFNVGKNCRLIHLDFTMFGLNYLVLKNIKKSMSNHHEFENYFQQSRCFLFNYEKAQVFTLNIPFLCSFTDRNDKKARDVHVLKDLKLLFKKDDSNLETSKLLEKVIKLLLMLKTAEIRRESIEQLIKLANDCELIIFSLEKLRDHLLEMLKNNQLDFENKLIVQMCSRIIQLCHYYSDVQKRFQDNSLNEQFQRIVDESKNPPEINDLNEKLDKWSGSDLVRLLSLIAFRQSVLKPNVSNPNNSFSLKIGEFLNYFTLYYNHLFKHNQEDEMYEKLPIEVIL</sequence>
<dbReference type="EnsemblMetazoa" id="SSS_7816s_mrna">
    <property type="protein sequence ID" value="KAF7495576.1"/>
    <property type="gene ID" value="SSS_7816"/>
</dbReference>
<dbReference type="InterPro" id="IPR036322">
    <property type="entry name" value="WD40_repeat_dom_sf"/>
</dbReference>
<evidence type="ECO:0000313" key="2">
    <source>
        <dbReference type="EMBL" id="KAF7495576.1"/>
    </source>
</evidence>
<reference evidence="4" key="1">
    <citation type="journal article" date="2020" name="PLoS Negl. Trop. Dis.">
        <title>High-quality nuclear genome for Sarcoptes scabiei-A critical resource for a neglected parasite.</title>
        <authorList>
            <person name="Korhonen P.K."/>
            <person name="Gasser R.B."/>
            <person name="Ma G."/>
            <person name="Wang T."/>
            <person name="Stroehlein A.J."/>
            <person name="Young N.D."/>
            <person name="Ang C.S."/>
            <person name="Fernando D.D."/>
            <person name="Lu H.C."/>
            <person name="Taylor S."/>
            <person name="Reynolds S.L."/>
            <person name="Mofiz E."/>
            <person name="Najaraj S.H."/>
            <person name="Gowda H."/>
            <person name="Madugundu A."/>
            <person name="Renuse S."/>
            <person name="Holt D."/>
            <person name="Pandey A."/>
            <person name="Papenfuss A.T."/>
            <person name="Fischer K."/>
        </authorList>
    </citation>
    <scope>NUCLEOTIDE SEQUENCE [LARGE SCALE GENOMIC DNA]</scope>
</reference>
<proteinExistence type="predicted"/>
<organism evidence="2">
    <name type="scientific">Sarcoptes scabiei</name>
    <name type="common">Itch mite</name>
    <name type="synonym">Acarus scabiei</name>
    <dbReference type="NCBI Taxonomy" id="52283"/>
    <lineage>
        <taxon>Eukaryota</taxon>
        <taxon>Metazoa</taxon>
        <taxon>Ecdysozoa</taxon>
        <taxon>Arthropoda</taxon>
        <taxon>Chelicerata</taxon>
        <taxon>Arachnida</taxon>
        <taxon>Acari</taxon>
        <taxon>Acariformes</taxon>
        <taxon>Sarcoptiformes</taxon>
        <taxon>Astigmata</taxon>
        <taxon>Psoroptidia</taxon>
        <taxon>Sarcoptoidea</taxon>
        <taxon>Sarcoptidae</taxon>
        <taxon>Sarcoptinae</taxon>
        <taxon>Sarcoptes</taxon>
    </lineage>
</organism>
<evidence type="ECO:0000313" key="4">
    <source>
        <dbReference type="Proteomes" id="UP000070412"/>
    </source>
</evidence>
<gene>
    <name evidence="2" type="ORF">SSS_7816</name>
</gene>
<evidence type="ECO:0000259" key="1">
    <source>
        <dbReference type="Pfam" id="PF14655"/>
    </source>
</evidence>
<name>A0A834RGZ5_SARSC</name>
<dbReference type="Proteomes" id="UP000070412">
    <property type="component" value="Unassembled WGS sequence"/>
</dbReference>
<reference evidence="2" key="2">
    <citation type="submission" date="2020-01" db="EMBL/GenBank/DDBJ databases">
        <authorList>
            <person name="Korhonen P.K.K."/>
            <person name="Guangxu M.G."/>
            <person name="Wang T.W."/>
            <person name="Stroehlein A.J.S."/>
            <person name="Young N.D."/>
            <person name="Ang C.-S.A."/>
            <person name="Fernando D.W.F."/>
            <person name="Lu H.L."/>
            <person name="Taylor S.T."/>
            <person name="Ehtesham M.E.M."/>
            <person name="Najaraj S.H.N."/>
            <person name="Harsha G.H.G."/>
            <person name="Madugundu A.M."/>
            <person name="Renuse S.R."/>
            <person name="Holt D.H."/>
            <person name="Pandey A.P."/>
            <person name="Papenfuss A.P."/>
            <person name="Gasser R.B.G."/>
            <person name="Fischer K.F."/>
        </authorList>
    </citation>
    <scope>NUCLEOTIDE SEQUENCE</scope>
    <source>
        <strain evidence="2">SSS_KF_BRIS2020</strain>
    </source>
</reference>
<reference evidence="3" key="3">
    <citation type="submission" date="2022-06" db="UniProtKB">
        <authorList>
            <consortium name="EnsemblMetazoa"/>
        </authorList>
    </citation>
    <scope>IDENTIFICATION</scope>
</reference>
<dbReference type="InterPro" id="IPR032839">
    <property type="entry name" value="RAB3GAP_N"/>
</dbReference>
<dbReference type="SUPFAM" id="SSF50978">
    <property type="entry name" value="WD40 repeat-like"/>
    <property type="match status" value="1"/>
</dbReference>
<dbReference type="AlphaFoldDB" id="A0A834RGZ5"/>
<dbReference type="Pfam" id="PF14655">
    <property type="entry name" value="RAB3GAP2_N"/>
    <property type="match status" value="1"/>
</dbReference>
<accession>A0A834RGZ5</accession>
<feature type="domain" description="Rab3-GAP regulatory subunit N-terminal" evidence="1">
    <location>
        <begin position="61"/>
        <end position="473"/>
    </location>
</feature>
<evidence type="ECO:0000313" key="3">
    <source>
        <dbReference type="EnsemblMetazoa" id="KAF7495576.1"/>
    </source>
</evidence>
<dbReference type="EMBL" id="WVUK01000047">
    <property type="protein sequence ID" value="KAF7495576.1"/>
    <property type="molecule type" value="Genomic_DNA"/>
</dbReference>
<dbReference type="PANTHER" id="PTHR12472">
    <property type="entry name" value="RAB3-GAP REGULATORY DOMAIN"/>
    <property type="match status" value="1"/>
</dbReference>
<dbReference type="PANTHER" id="PTHR12472:SF0">
    <property type="entry name" value="RAB3 GTPASE-ACTIVATING PROTEIN NON-CATALYTIC SUBUNIT"/>
    <property type="match status" value="1"/>
</dbReference>